<reference evidence="13" key="1">
    <citation type="submission" date="2021-06" db="EMBL/GenBank/DDBJ databases">
        <authorList>
            <person name="Kallberg Y."/>
            <person name="Tangrot J."/>
            <person name="Rosling A."/>
        </authorList>
    </citation>
    <scope>NUCLEOTIDE SEQUENCE</scope>
    <source>
        <strain evidence="13">MT106</strain>
    </source>
</reference>
<keyword evidence="3" id="KW-0813">Transport</keyword>
<keyword evidence="4 11" id="KW-0812">Transmembrane</keyword>
<keyword evidence="6 11" id="KW-1133">Transmembrane helix</keyword>
<evidence type="ECO:0000256" key="8">
    <source>
        <dbReference type="ARBA" id="ARBA00023136"/>
    </source>
</evidence>
<dbReference type="Pfam" id="PF10496">
    <property type="entry name" value="Syntaxin-18_N"/>
    <property type="match status" value="1"/>
</dbReference>
<comment type="subcellular location">
    <subcellularLocation>
        <location evidence="1">Membrane</location>
        <topology evidence="1">Single-pass type IV membrane protein</topology>
    </subcellularLocation>
</comment>
<evidence type="ECO:0000313" key="14">
    <source>
        <dbReference type="Proteomes" id="UP000789831"/>
    </source>
</evidence>
<dbReference type="Proteomes" id="UP000789831">
    <property type="component" value="Unassembled WGS sequence"/>
</dbReference>
<dbReference type="GO" id="GO:0006890">
    <property type="term" value="P:retrograde vesicle-mediated transport, Golgi to endoplasmic reticulum"/>
    <property type="evidence" value="ECO:0007669"/>
    <property type="project" value="TreeGrafter"/>
</dbReference>
<dbReference type="OrthoDB" id="342981at2759"/>
<evidence type="ECO:0000256" key="4">
    <source>
        <dbReference type="ARBA" id="ARBA00022692"/>
    </source>
</evidence>
<dbReference type="GO" id="GO:0031201">
    <property type="term" value="C:SNARE complex"/>
    <property type="evidence" value="ECO:0007669"/>
    <property type="project" value="TreeGrafter"/>
</dbReference>
<keyword evidence="7 9" id="KW-0175">Coiled coil</keyword>
<dbReference type="GO" id="GO:0015031">
    <property type="term" value="P:protein transport"/>
    <property type="evidence" value="ECO:0007669"/>
    <property type="project" value="UniProtKB-KW"/>
</dbReference>
<feature type="domain" description="SNARE-complex protein Syntaxin-18 N-terminal" evidence="12">
    <location>
        <begin position="3"/>
        <end position="91"/>
    </location>
</feature>
<dbReference type="GO" id="GO:0005783">
    <property type="term" value="C:endoplasmic reticulum"/>
    <property type="evidence" value="ECO:0007669"/>
    <property type="project" value="TreeGrafter"/>
</dbReference>
<evidence type="ECO:0000256" key="1">
    <source>
        <dbReference type="ARBA" id="ARBA00004211"/>
    </source>
</evidence>
<evidence type="ECO:0000313" key="13">
    <source>
        <dbReference type="EMBL" id="CAG8636783.1"/>
    </source>
</evidence>
<organism evidence="13 14">
    <name type="scientific">Ambispora gerdemannii</name>
    <dbReference type="NCBI Taxonomy" id="144530"/>
    <lineage>
        <taxon>Eukaryota</taxon>
        <taxon>Fungi</taxon>
        <taxon>Fungi incertae sedis</taxon>
        <taxon>Mucoromycota</taxon>
        <taxon>Glomeromycotina</taxon>
        <taxon>Glomeromycetes</taxon>
        <taxon>Archaeosporales</taxon>
        <taxon>Ambisporaceae</taxon>
        <taxon>Ambispora</taxon>
    </lineage>
</organism>
<name>A0A9N9DIC6_9GLOM</name>
<dbReference type="EMBL" id="CAJVPL010003684">
    <property type="protein sequence ID" value="CAG8636783.1"/>
    <property type="molecule type" value="Genomic_DNA"/>
</dbReference>
<dbReference type="InterPro" id="IPR019529">
    <property type="entry name" value="Syntaxin-18_N"/>
</dbReference>
<keyword evidence="5" id="KW-0653">Protein transport</keyword>
<evidence type="ECO:0000256" key="7">
    <source>
        <dbReference type="ARBA" id="ARBA00023054"/>
    </source>
</evidence>
<evidence type="ECO:0000256" key="3">
    <source>
        <dbReference type="ARBA" id="ARBA00022448"/>
    </source>
</evidence>
<proteinExistence type="inferred from homology"/>
<evidence type="ECO:0000256" key="10">
    <source>
        <dbReference type="SAM" id="MobiDB-lite"/>
    </source>
</evidence>
<feature type="compositionally biased region" description="Low complexity" evidence="10">
    <location>
        <begin position="216"/>
        <end position="230"/>
    </location>
</feature>
<comment type="similarity">
    <text evidence="2">Belongs to the syntaxin family.</text>
</comment>
<evidence type="ECO:0000256" key="9">
    <source>
        <dbReference type="SAM" id="Coils"/>
    </source>
</evidence>
<evidence type="ECO:0000256" key="6">
    <source>
        <dbReference type="ARBA" id="ARBA00022989"/>
    </source>
</evidence>
<accession>A0A9N9DIC6</accession>
<dbReference type="AlphaFoldDB" id="A0A9N9DIC6"/>
<feature type="transmembrane region" description="Helical" evidence="11">
    <location>
        <begin position="345"/>
        <end position="362"/>
    </location>
</feature>
<evidence type="ECO:0000256" key="11">
    <source>
        <dbReference type="SAM" id="Phobius"/>
    </source>
</evidence>
<keyword evidence="14" id="KW-1185">Reference proteome</keyword>
<dbReference type="Gene3D" id="1.20.5.110">
    <property type="match status" value="1"/>
</dbReference>
<keyword evidence="8 11" id="KW-0472">Membrane</keyword>
<gene>
    <name evidence="13" type="ORF">AGERDE_LOCUS10783</name>
</gene>
<feature type="coiled-coil region" evidence="9">
    <location>
        <begin position="268"/>
        <end position="295"/>
    </location>
</feature>
<evidence type="ECO:0000256" key="5">
    <source>
        <dbReference type="ARBA" id="ARBA00022927"/>
    </source>
</evidence>
<evidence type="ECO:0000256" key="2">
    <source>
        <dbReference type="ARBA" id="ARBA00009063"/>
    </source>
</evidence>
<comment type="caution">
    <text evidence="13">The sequence shown here is derived from an EMBL/GenBank/DDBJ whole genome shotgun (WGS) entry which is preliminary data.</text>
</comment>
<feature type="region of interest" description="Disordered" evidence="10">
    <location>
        <begin position="210"/>
        <end position="259"/>
    </location>
</feature>
<sequence length="363" mass="41444">MADLTVEFRRIVTKLDVSTTEKPKRADILPPTKKSFRNINDPFLKEAYEIASHINNLKAFLLSIRKVYLNLSRNSVGSLRKTTGNNAISSFSDIEKNVLSPNVGASIQTLTDKERDDIDLHAKVIMQKCMDRIKKLEEAEEGVGVNTARQNSIMSNPLLKILPNLRTPEEHDIIAAHRSSVTWFLNMQLMQASKIQKDLQESRIRKEIEKRERSLLKPTTNKPTTPPLVLREFSDEKDSSKNKENNVDTNVITSEDDDIEQHLSAEQKMMLELENETMMKELDQAEKALLEISNLQSVLSSHLAVQTQQTDRLYAEAIATTDRVQEGNLMLIKARQRAQDARKGILIFLILASFILLFLDWYD</sequence>
<dbReference type="PANTHER" id="PTHR15959">
    <property type="entry name" value="SYNTAXIN-18"/>
    <property type="match status" value="1"/>
</dbReference>
<feature type="compositionally biased region" description="Basic and acidic residues" evidence="10">
    <location>
        <begin position="232"/>
        <end position="246"/>
    </location>
</feature>
<dbReference type="PANTHER" id="PTHR15959:SF0">
    <property type="entry name" value="SYNTAXIN-18"/>
    <property type="match status" value="1"/>
</dbReference>
<protein>
    <submittedName>
        <fullName evidence="13">9822_t:CDS:1</fullName>
    </submittedName>
</protein>
<evidence type="ECO:0000259" key="12">
    <source>
        <dbReference type="Pfam" id="PF10496"/>
    </source>
</evidence>